<dbReference type="EMBL" id="NKXS01000064">
    <property type="protein sequence ID" value="PIN26665.1"/>
    <property type="molecule type" value="Genomic_DNA"/>
</dbReference>
<dbReference type="AlphaFoldDB" id="A0A2G9IA84"/>
<proteinExistence type="predicted"/>
<dbReference type="Proteomes" id="UP000231279">
    <property type="component" value="Unassembled WGS sequence"/>
</dbReference>
<reference evidence="3" key="1">
    <citation type="journal article" date="2018" name="Gigascience">
        <title>Genome assembly of the Pink Ipe (Handroanthus impetiginosus, Bignoniaceae), a highly valued, ecologically keystone Neotropical timber forest tree.</title>
        <authorList>
            <person name="Silva-Junior O.B."/>
            <person name="Grattapaglia D."/>
            <person name="Novaes E."/>
            <person name="Collevatti R.G."/>
        </authorList>
    </citation>
    <scope>NUCLEOTIDE SEQUENCE [LARGE SCALE GENOMIC DNA]</scope>
    <source>
        <strain evidence="3">cv. UFG-1</strain>
    </source>
</reference>
<feature type="compositionally biased region" description="Basic residues" evidence="1">
    <location>
        <begin position="69"/>
        <end position="79"/>
    </location>
</feature>
<dbReference type="OrthoDB" id="913364at2759"/>
<feature type="region of interest" description="Disordered" evidence="1">
    <location>
        <begin position="1"/>
        <end position="25"/>
    </location>
</feature>
<evidence type="ECO:0000313" key="2">
    <source>
        <dbReference type="EMBL" id="PIN26665.1"/>
    </source>
</evidence>
<evidence type="ECO:0000313" key="3">
    <source>
        <dbReference type="Proteomes" id="UP000231279"/>
    </source>
</evidence>
<organism evidence="2 3">
    <name type="scientific">Handroanthus impetiginosus</name>
    <dbReference type="NCBI Taxonomy" id="429701"/>
    <lineage>
        <taxon>Eukaryota</taxon>
        <taxon>Viridiplantae</taxon>
        <taxon>Streptophyta</taxon>
        <taxon>Embryophyta</taxon>
        <taxon>Tracheophyta</taxon>
        <taxon>Spermatophyta</taxon>
        <taxon>Magnoliopsida</taxon>
        <taxon>eudicotyledons</taxon>
        <taxon>Gunneridae</taxon>
        <taxon>Pentapetalae</taxon>
        <taxon>asterids</taxon>
        <taxon>lamiids</taxon>
        <taxon>Lamiales</taxon>
        <taxon>Bignoniaceae</taxon>
        <taxon>Crescentiina</taxon>
        <taxon>Tabebuia alliance</taxon>
        <taxon>Handroanthus</taxon>
    </lineage>
</organism>
<evidence type="ECO:0000256" key="1">
    <source>
        <dbReference type="SAM" id="MobiDB-lite"/>
    </source>
</evidence>
<comment type="caution">
    <text evidence="2">The sequence shown here is derived from an EMBL/GenBank/DDBJ whole genome shotgun (WGS) entry which is preliminary data.</text>
</comment>
<gene>
    <name evidence="2" type="ORF">CDL12_00574</name>
</gene>
<accession>A0A2G9IA84</accession>
<sequence>MVPYYHASPVDLHKSSNSEPDDDVRSRELNTIYHSSPEVEDEPIQNARVACSFPDHPSTQRPPPSTAKRVTKGLLKKTGRSPIPQSKKKGTFVKERNIKLLAIIEPKVRLDARFITRRLGFSTMVDNSNNKI</sequence>
<feature type="region of interest" description="Disordered" evidence="1">
    <location>
        <begin position="50"/>
        <end position="90"/>
    </location>
</feature>
<name>A0A2G9IA84_9LAMI</name>
<keyword evidence="3" id="KW-1185">Reference proteome</keyword>
<protein>
    <submittedName>
        <fullName evidence="2">Uncharacterized protein</fullName>
    </submittedName>
</protein>